<dbReference type="Proteomes" id="UP001596013">
    <property type="component" value="Unassembled WGS sequence"/>
</dbReference>
<dbReference type="InterPro" id="IPR003313">
    <property type="entry name" value="AraC-bd"/>
</dbReference>
<dbReference type="PANTHER" id="PTHR46796:SF2">
    <property type="entry name" value="TRANSCRIPTIONAL REGULATORY PROTEIN"/>
    <property type="match status" value="1"/>
</dbReference>
<dbReference type="InterPro" id="IPR018060">
    <property type="entry name" value="HTH_AraC"/>
</dbReference>
<keyword evidence="4" id="KW-0804">Transcription</keyword>
<reference evidence="8" key="1">
    <citation type="journal article" date="2019" name="Int. J. Syst. Evol. Microbiol.">
        <title>The Global Catalogue of Microorganisms (GCM) 10K type strain sequencing project: providing services to taxonomists for standard genome sequencing and annotation.</title>
        <authorList>
            <consortium name="The Broad Institute Genomics Platform"/>
            <consortium name="The Broad Institute Genome Sequencing Center for Infectious Disease"/>
            <person name="Wu L."/>
            <person name="Ma J."/>
        </authorList>
    </citation>
    <scope>NUCLEOTIDE SEQUENCE [LARGE SCALE GENOMIC DNA]</scope>
    <source>
        <strain evidence="8">JCM 17130</strain>
    </source>
</reference>
<evidence type="ECO:0000256" key="1">
    <source>
        <dbReference type="ARBA" id="ARBA00023015"/>
    </source>
</evidence>
<keyword evidence="3" id="KW-0010">Activator</keyword>
<keyword evidence="8" id="KW-1185">Reference proteome</keyword>
<dbReference type="PROSITE" id="PS00041">
    <property type="entry name" value="HTH_ARAC_FAMILY_1"/>
    <property type="match status" value="1"/>
</dbReference>
<dbReference type="Gene3D" id="1.10.10.60">
    <property type="entry name" value="Homeodomain-like"/>
    <property type="match status" value="1"/>
</dbReference>
<protein>
    <submittedName>
        <fullName evidence="7">AraC family transcriptional regulator</fullName>
    </submittedName>
</protein>
<evidence type="ECO:0000256" key="2">
    <source>
        <dbReference type="ARBA" id="ARBA00023125"/>
    </source>
</evidence>
<gene>
    <name evidence="7" type="ORF">ACFPME_01085</name>
</gene>
<dbReference type="PANTHER" id="PTHR46796">
    <property type="entry name" value="HTH-TYPE TRANSCRIPTIONAL ACTIVATOR RHAS-RELATED"/>
    <property type="match status" value="1"/>
</dbReference>
<accession>A0ABW0JH95</accession>
<evidence type="ECO:0000313" key="7">
    <source>
        <dbReference type="EMBL" id="MFC5435141.1"/>
    </source>
</evidence>
<dbReference type="InterPro" id="IPR037923">
    <property type="entry name" value="HTH-like"/>
</dbReference>
<evidence type="ECO:0000256" key="5">
    <source>
        <dbReference type="SAM" id="MobiDB-lite"/>
    </source>
</evidence>
<sequence>MSERVLFHPFPLAGIDAMTASTARSYPRHTHDQYGIGVVDAGGHASSSGRGEVEAGPGSLIFVNPGEVHDGHAIQGRPRSWRMLYVDPDLLSQALADIGGGTHAPLAFAAPVFADERLRRLFDAAFAHALSNGPHDAMACETAILHLAAGMRANAAACEKTAPGPAAPIRRARERIDDDPTAPLTLTSLAGEARLSRYQLLRGFARELGLPPHAYLLQQRIALARRLIRSGHTLAETAALAGFFDQSHLTRCFTRQFGITPSRYAAAAG</sequence>
<proteinExistence type="predicted"/>
<name>A0ABW0JH95_9GAMM</name>
<dbReference type="RefSeq" id="WP_377301161.1">
    <property type="nucleotide sequence ID" value="NZ_JBHSMK010000002.1"/>
</dbReference>
<comment type="caution">
    <text evidence="7">The sequence shown here is derived from an EMBL/GenBank/DDBJ whole genome shotgun (WGS) entry which is preliminary data.</text>
</comment>
<dbReference type="SUPFAM" id="SSF46689">
    <property type="entry name" value="Homeodomain-like"/>
    <property type="match status" value="2"/>
</dbReference>
<evidence type="ECO:0000259" key="6">
    <source>
        <dbReference type="PROSITE" id="PS01124"/>
    </source>
</evidence>
<dbReference type="InterPro" id="IPR018062">
    <property type="entry name" value="HTH_AraC-typ_CS"/>
</dbReference>
<keyword evidence="2" id="KW-0238">DNA-binding</keyword>
<dbReference type="PROSITE" id="PS01124">
    <property type="entry name" value="HTH_ARAC_FAMILY_2"/>
    <property type="match status" value="1"/>
</dbReference>
<evidence type="ECO:0000313" key="8">
    <source>
        <dbReference type="Proteomes" id="UP001596013"/>
    </source>
</evidence>
<dbReference type="SUPFAM" id="SSF51215">
    <property type="entry name" value="Regulatory protein AraC"/>
    <property type="match status" value="1"/>
</dbReference>
<organism evidence="7 8">
    <name type="scientific">Rhodanobacter umsongensis</name>
    <dbReference type="NCBI Taxonomy" id="633153"/>
    <lineage>
        <taxon>Bacteria</taxon>
        <taxon>Pseudomonadati</taxon>
        <taxon>Pseudomonadota</taxon>
        <taxon>Gammaproteobacteria</taxon>
        <taxon>Lysobacterales</taxon>
        <taxon>Rhodanobacteraceae</taxon>
        <taxon>Rhodanobacter</taxon>
    </lineage>
</organism>
<dbReference type="Pfam" id="PF02311">
    <property type="entry name" value="AraC_binding"/>
    <property type="match status" value="1"/>
</dbReference>
<evidence type="ECO:0000256" key="3">
    <source>
        <dbReference type="ARBA" id="ARBA00023159"/>
    </source>
</evidence>
<dbReference type="InterPro" id="IPR009057">
    <property type="entry name" value="Homeodomain-like_sf"/>
</dbReference>
<keyword evidence="1" id="KW-0805">Transcription regulation</keyword>
<feature type="domain" description="HTH araC/xylS-type" evidence="6">
    <location>
        <begin position="170"/>
        <end position="267"/>
    </location>
</feature>
<dbReference type="Pfam" id="PF12833">
    <property type="entry name" value="HTH_18"/>
    <property type="match status" value="1"/>
</dbReference>
<feature type="region of interest" description="Disordered" evidence="5">
    <location>
        <begin position="162"/>
        <end position="183"/>
    </location>
</feature>
<dbReference type="EMBL" id="JBHSMK010000002">
    <property type="protein sequence ID" value="MFC5435141.1"/>
    <property type="molecule type" value="Genomic_DNA"/>
</dbReference>
<dbReference type="InterPro" id="IPR050204">
    <property type="entry name" value="AraC_XylS_family_regulators"/>
</dbReference>
<evidence type="ECO:0000256" key="4">
    <source>
        <dbReference type="ARBA" id="ARBA00023163"/>
    </source>
</evidence>
<dbReference type="SMART" id="SM00342">
    <property type="entry name" value="HTH_ARAC"/>
    <property type="match status" value="1"/>
</dbReference>